<protein>
    <submittedName>
        <fullName evidence="9">Cytochrome c family protein</fullName>
    </submittedName>
</protein>
<evidence type="ECO:0000256" key="5">
    <source>
        <dbReference type="ARBA" id="ARBA00023004"/>
    </source>
</evidence>
<sequence length="129" mass="13868">MLQFIFRLPLLCLILLLLGTGSLAAADLAKGRATFRSSCASCHAVDNDSNGFGPYLKGVVGRPAASVAGYNYSAAMQQAGRNGLVWDEERLAAFLSSPSKAVPGTRMRFFGFWFSSQIEDVIAYLKANP</sequence>
<dbReference type="GO" id="GO:0020037">
    <property type="term" value="F:heme binding"/>
    <property type="evidence" value="ECO:0007669"/>
    <property type="project" value="InterPro"/>
</dbReference>
<dbReference type="PROSITE" id="PS51007">
    <property type="entry name" value="CYTC"/>
    <property type="match status" value="1"/>
</dbReference>
<evidence type="ECO:0000256" key="1">
    <source>
        <dbReference type="ARBA" id="ARBA00022448"/>
    </source>
</evidence>
<comment type="caution">
    <text evidence="9">The sequence shown here is derived from an EMBL/GenBank/DDBJ whole genome shotgun (WGS) entry which is preliminary data.</text>
</comment>
<feature type="chain" id="PRO_5021871943" evidence="7">
    <location>
        <begin position="26"/>
        <end position="129"/>
    </location>
</feature>
<keyword evidence="1" id="KW-0813">Transport</keyword>
<dbReference type="InterPro" id="IPR002327">
    <property type="entry name" value="Cyt_c_1A/1B"/>
</dbReference>
<keyword evidence="2 6" id="KW-0349">Heme</keyword>
<keyword evidence="7" id="KW-0732">Signal</keyword>
<proteinExistence type="predicted"/>
<evidence type="ECO:0000256" key="4">
    <source>
        <dbReference type="ARBA" id="ARBA00022982"/>
    </source>
</evidence>
<name>A0A549SLK3_9HYPH</name>
<dbReference type="EMBL" id="VJMG01000114">
    <property type="protein sequence ID" value="TRL30513.1"/>
    <property type="molecule type" value="Genomic_DNA"/>
</dbReference>
<reference evidence="9 10" key="1">
    <citation type="submission" date="2019-07" db="EMBL/GenBank/DDBJ databases">
        <title>Ln-dependent methylotrophs.</title>
        <authorList>
            <person name="Tani A."/>
        </authorList>
    </citation>
    <scope>NUCLEOTIDE SEQUENCE [LARGE SCALE GENOMIC DNA]</scope>
    <source>
        <strain evidence="9 10">SM12</strain>
    </source>
</reference>
<evidence type="ECO:0000313" key="9">
    <source>
        <dbReference type="EMBL" id="TRL30513.1"/>
    </source>
</evidence>
<dbReference type="PANTHER" id="PTHR11961">
    <property type="entry name" value="CYTOCHROME C"/>
    <property type="match status" value="1"/>
</dbReference>
<dbReference type="SUPFAM" id="SSF46626">
    <property type="entry name" value="Cytochrome c"/>
    <property type="match status" value="1"/>
</dbReference>
<accession>A0A549SLK3</accession>
<dbReference type="AlphaFoldDB" id="A0A549SLK3"/>
<dbReference type="InterPro" id="IPR036909">
    <property type="entry name" value="Cyt_c-like_dom_sf"/>
</dbReference>
<dbReference type="PRINTS" id="PR00604">
    <property type="entry name" value="CYTCHRMECIAB"/>
</dbReference>
<keyword evidence="10" id="KW-1185">Reference proteome</keyword>
<feature type="signal peptide" evidence="7">
    <location>
        <begin position="1"/>
        <end position="25"/>
    </location>
</feature>
<keyword evidence="3 6" id="KW-0479">Metal-binding</keyword>
<evidence type="ECO:0000313" key="10">
    <source>
        <dbReference type="Proteomes" id="UP000316801"/>
    </source>
</evidence>
<gene>
    <name evidence="9" type="ORF">FNA46_25290</name>
</gene>
<dbReference type="Proteomes" id="UP000316801">
    <property type="component" value="Unassembled WGS sequence"/>
</dbReference>
<keyword evidence="4" id="KW-0249">Electron transport</keyword>
<evidence type="ECO:0000256" key="2">
    <source>
        <dbReference type="ARBA" id="ARBA00022617"/>
    </source>
</evidence>
<keyword evidence="5 6" id="KW-0408">Iron</keyword>
<dbReference type="GO" id="GO:0009055">
    <property type="term" value="F:electron transfer activity"/>
    <property type="evidence" value="ECO:0007669"/>
    <property type="project" value="InterPro"/>
</dbReference>
<evidence type="ECO:0000256" key="6">
    <source>
        <dbReference type="PROSITE-ProRule" id="PRU00433"/>
    </source>
</evidence>
<dbReference type="InterPro" id="IPR009056">
    <property type="entry name" value="Cyt_c-like_dom"/>
</dbReference>
<evidence type="ECO:0000259" key="8">
    <source>
        <dbReference type="PROSITE" id="PS51007"/>
    </source>
</evidence>
<organism evidence="9 10">
    <name type="scientific">Rhizobium straminoryzae</name>
    <dbReference type="NCBI Taxonomy" id="1387186"/>
    <lineage>
        <taxon>Bacteria</taxon>
        <taxon>Pseudomonadati</taxon>
        <taxon>Pseudomonadota</taxon>
        <taxon>Alphaproteobacteria</taxon>
        <taxon>Hyphomicrobiales</taxon>
        <taxon>Rhizobiaceae</taxon>
        <taxon>Rhizobium/Agrobacterium group</taxon>
        <taxon>Rhizobium</taxon>
    </lineage>
</organism>
<evidence type="ECO:0000256" key="7">
    <source>
        <dbReference type="SAM" id="SignalP"/>
    </source>
</evidence>
<dbReference type="Pfam" id="PF00034">
    <property type="entry name" value="Cytochrom_C"/>
    <property type="match status" value="1"/>
</dbReference>
<dbReference type="RefSeq" id="WP_143128010.1">
    <property type="nucleotide sequence ID" value="NZ_VJMG01000114.1"/>
</dbReference>
<dbReference type="Gene3D" id="1.10.760.10">
    <property type="entry name" value="Cytochrome c-like domain"/>
    <property type="match status" value="1"/>
</dbReference>
<evidence type="ECO:0000256" key="3">
    <source>
        <dbReference type="ARBA" id="ARBA00022723"/>
    </source>
</evidence>
<feature type="domain" description="Cytochrome c" evidence="8">
    <location>
        <begin position="26"/>
        <end position="129"/>
    </location>
</feature>
<dbReference type="GO" id="GO:0046872">
    <property type="term" value="F:metal ion binding"/>
    <property type="evidence" value="ECO:0007669"/>
    <property type="project" value="UniProtKB-KW"/>
</dbReference>